<dbReference type="SUPFAM" id="SSF52402">
    <property type="entry name" value="Adenine nucleotide alpha hydrolases-like"/>
    <property type="match status" value="1"/>
</dbReference>
<dbReference type="InterPro" id="IPR006016">
    <property type="entry name" value="UspA"/>
</dbReference>
<comment type="similarity">
    <text evidence="1">Belongs to the universal stress protein A family.</text>
</comment>
<protein>
    <submittedName>
        <fullName evidence="3">Nucleotide-binding universal stress UspA family protein</fullName>
    </submittedName>
</protein>
<dbReference type="InterPro" id="IPR014729">
    <property type="entry name" value="Rossmann-like_a/b/a_fold"/>
</dbReference>
<dbReference type="PANTHER" id="PTHR46268">
    <property type="entry name" value="STRESS RESPONSE PROTEIN NHAX"/>
    <property type="match status" value="1"/>
</dbReference>
<dbReference type="EMBL" id="SHKW01000001">
    <property type="protein sequence ID" value="RZU43649.1"/>
    <property type="molecule type" value="Genomic_DNA"/>
</dbReference>
<dbReference type="PRINTS" id="PR01438">
    <property type="entry name" value="UNVRSLSTRESS"/>
</dbReference>
<keyword evidence="4" id="KW-1185">Reference proteome</keyword>
<dbReference type="InterPro" id="IPR006015">
    <property type="entry name" value="Universal_stress_UspA"/>
</dbReference>
<evidence type="ECO:0000313" key="4">
    <source>
        <dbReference type="Proteomes" id="UP000292958"/>
    </source>
</evidence>
<evidence type="ECO:0000256" key="1">
    <source>
        <dbReference type="ARBA" id="ARBA00008791"/>
    </source>
</evidence>
<dbReference type="AlphaFoldDB" id="A0A4Q7Z296"/>
<gene>
    <name evidence="3" type="ORF">BDD14_5333</name>
</gene>
<dbReference type="CDD" id="cd00293">
    <property type="entry name" value="USP-like"/>
    <property type="match status" value="1"/>
</dbReference>
<reference evidence="3 4" key="1">
    <citation type="submission" date="2019-02" db="EMBL/GenBank/DDBJ databases">
        <title>Genomic Encyclopedia of Archaeal and Bacterial Type Strains, Phase II (KMG-II): from individual species to whole genera.</title>
        <authorList>
            <person name="Goeker M."/>
        </authorList>
    </citation>
    <scope>NUCLEOTIDE SEQUENCE [LARGE SCALE GENOMIC DNA]</scope>
    <source>
        <strain evidence="3 4">DSM 18101</strain>
    </source>
</reference>
<dbReference type="Proteomes" id="UP000292958">
    <property type="component" value="Unassembled WGS sequence"/>
</dbReference>
<comment type="caution">
    <text evidence="3">The sequence shown here is derived from an EMBL/GenBank/DDBJ whole genome shotgun (WGS) entry which is preliminary data.</text>
</comment>
<evidence type="ECO:0000313" key="3">
    <source>
        <dbReference type="EMBL" id="RZU43649.1"/>
    </source>
</evidence>
<proteinExistence type="inferred from homology"/>
<dbReference type="PANTHER" id="PTHR46268:SF6">
    <property type="entry name" value="UNIVERSAL STRESS PROTEIN UP12"/>
    <property type="match status" value="1"/>
</dbReference>
<dbReference type="Gene3D" id="3.40.50.620">
    <property type="entry name" value="HUPs"/>
    <property type="match status" value="1"/>
</dbReference>
<dbReference type="OrthoDB" id="9794782at2"/>
<feature type="domain" description="UspA" evidence="2">
    <location>
        <begin position="1"/>
        <end position="144"/>
    </location>
</feature>
<dbReference type="RefSeq" id="WP_130422358.1">
    <property type="nucleotide sequence ID" value="NZ_SHKW01000001.1"/>
</dbReference>
<dbReference type="Pfam" id="PF00582">
    <property type="entry name" value="Usp"/>
    <property type="match status" value="1"/>
</dbReference>
<sequence>MYKNVLIAINDSPAAERALHRAIALAEIDNGDLFVVSIDEGLPVFESIVWAVSDNLAKILEEDRMNLYRHLLDDAQKQAQSHSIHLHSTLAEGKPADSILEAVQQVHADLLVLGISPHFGIGGLILGSTAMELARRARCDVLGVH</sequence>
<evidence type="ECO:0000259" key="2">
    <source>
        <dbReference type="Pfam" id="PF00582"/>
    </source>
</evidence>
<accession>A0A4Q7Z296</accession>
<organism evidence="3 4">
    <name type="scientific">Edaphobacter modestus</name>
    <dbReference type="NCBI Taxonomy" id="388466"/>
    <lineage>
        <taxon>Bacteria</taxon>
        <taxon>Pseudomonadati</taxon>
        <taxon>Acidobacteriota</taxon>
        <taxon>Terriglobia</taxon>
        <taxon>Terriglobales</taxon>
        <taxon>Acidobacteriaceae</taxon>
        <taxon>Edaphobacter</taxon>
    </lineage>
</organism>
<name>A0A4Q7Z296_9BACT</name>